<gene>
    <name evidence="8" type="ORF">THAPSDRAFT_9391</name>
</gene>
<feature type="compositionally biased region" description="Low complexity" evidence="7">
    <location>
        <begin position="12"/>
        <end position="27"/>
    </location>
</feature>
<name>B8CB71_THAPS</name>
<proteinExistence type="inferred from homology"/>
<comment type="similarity">
    <text evidence="5">Belongs to the copper transporter (Ctr) (TC 1.A.56) family. SLC31A subfamily.</text>
</comment>
<dbReference type="GeneID" id="7445731"/>
<dbReference type="RefSeq" id="XP_002293341.1">
    <property type="nucleotide sequence ID" value="XM_002293305.1"/>
</dbReference>
<accession>B8CB71</accession>
<feature type="region of interest" description="Disordered" evidence="7">
    <location>
        <begin position="217"/>
        <end position="236"/>
    </location>
</feature>
<feature type="region of interest" description="Disordered" evidence="7">
    <location>
        <begin position="380"/>
        <end position="453"/>
    </location>
</feature>
<evidence type="ECO:0000256" key="1">
    <source>
        <dbReference type="ARBA" id="ARBA00004141"/>
    </source>
</evidence>
<feature type="compositionally biased region" description="Acidic residues" evidence="7">
    <location>
        <begin position="396"/>
        <end position="408"/>
    </location>
</feature>
<reference evidence="8 9" key="1">
    <citation type="journal article" date="2004" name="Science">
        <title>The genome of the diatom Thalassiosira pseudonana: ecology, evolution, and metabolism.</title>
        <authorList>
            <person name="Armbrust E.V."/>
            <person name="Berges J.A."/>
            <person name="Bowler C."/>
            <person name="Green B.R."/>
            <person name="Martinez D."/>
            <person name="Putnam N.H."/>
            <person name="Zhou S."/>
            <person name="Allen A.E."/>
            <person name="Apt K.E."/>
            <person name="Bechner M."/>
            <person name="Brzezinski M.A."/>
            <person name="Chaal B.K."/>
            <person name="Chiovitti A."/>
            <person name="Davis A.K."/>
            <person name="Demarest M.S."/>
            <person name="Detter J.C."/>
            <person name="Glavina T."/>
            <person name="Goodstein D."/>
            <person name="Hadi M.Z."/>
            <person name="Hellsten U."/>
            <person name="Hildebrand M."/>
            <person name="Jenkins B.D."/>
            <person name="Jurka J."/>
            <person name="Kapitonov V.V."/>
            <person name="Kroger N."/>
            <person name="Lau W.W."/>
            <person name="Lane T.W."/>
            <person name="Larimer F.W."/>
            <person name="Lippmeier J.C."/>
            <person name="Lucas S."/>
            <person name="Medina M."/>
            <person name="Montsant A."/>
            <person name="Obornik M."/>
            <person name="Parker M.S."/>
            <person name="Palenik B."/>
            <person name="Pazour G.J."/>
            <person name="Richardson P.M."/>
            <person name="Rynearson T.A."/>
            <person name="Saito M.A."/>
            <person name="Schwartz D.C."/>
            <person name="Thamatrakoln K."/>
            <person name="Valentin K."/>
            <person name="Vardi A."/>
            <person name="Wilkerson F.P."/>
            <person name="Rokhsar D.S."/>
        </authorList>
    </citation>
    <scope>NUCLEOTIDE SEQUENCE [LARGE SCALE GENOMIC DNA]</scope>
    <source>
        <strain evidence="8 9">CCMP1335</strain>
    </source>
</reference>
<feature type="transmembrane region" description="Helical" evidence="5">
    <location>
        <begin position="140"/>
        <end position="162"/>
    </location>
</feature>
<feature type="region of interest" description="Disordered" evidence="7">
    <location>
        <begin position="1"/>
        <end position="27"/>
    </location>
</feature>
<evidence type="ECO:0000313" key="9">
    <source>
        <dbReference type="Proteomes" id="UP000001449"/>
    </source>
</evidence>
<keyword evidence="9" id="KW-1185">Reference proteome</keyword>
<evidence type="ECO:0000256" key="5">
    <source>
        <dbReference type="RuleBase" id="RU367022"/>
    </source>
</evidence>
<dbReference type="InParanoid" id="B8CB71"/>
<dbReference type="PANTHER" id="PTHR12483:SF27">
    <property type="entry name" value="COPPER TRANSPORT PROTEIN CTR1"/>
    <property type="match status" value="1"/>
</dbReference>
<keyword evidence="3 5" id="KW-1133">Transmembrane helix</keyword>
<keyword evidence="2 5" id="KW-0812">Transmembrane</keyword>
<evidence type="ECO:0000256" key="7">
    <source>
        <dbReference type="SAM" id="MobiDB-lite"/>
    </source>
</evidence>
<dbReference type="PaxDb" id="35128-Thaps9391"/>
<keyword evidence="4 5" id="KW-0472">Membrane</keyword>
<dbReference type="KEGG" id="tps:THAPSDRAFT_9391"/>
<dbReference type="AlphaFoldDB" id="B8CB71"/>
<dbReference type="EMBL" id="CM000648">
    <property type="protein sequence ID" value="EED89077.1"/>
    <property type="molecule type" value="Genomic_DNA"/>
</dbReference>
<feature type="coiled-coil region" evidence="6">
    <location>
        <begin position="173"/>
        <end position="200"/>
    </location>
</feature>
<dbReference type="eggNOG" id="ENOG502T73N">
    <property type="taxonomic scope" value="Eukaryota"/>
</dbReference>
<reference evidence="8 9" key="2">
    <citation type="journal article" date="2008" name="Nature">
        <title>The Phaeodactylum genome reveals the evolutionary history of diatom genomes.</title>
        <authorList>
            <person name="Bowler C."/>
            <person name="Allen A.E."/>
            <person name="Badger J.H."/>
            <person name="Grimwood J."/>
            <person name="Jabbari K."/>
            <person name="Kuo A."/>
            <person name="Maheswari U."/>
            <person name="Martens C."/>
            <person name="Maumus F."/>
            <person name="Otillar R.P."/>
            <person name="Rayko E."/>
            <person name="Salamov A."/>
            <person name="Vandepoele K."/>
            <person name="Beszteri B."/>
            <person name="Gruber A."/>
            <person name="Heijde M."/>
            <person name="Katinka M."/>
            <person name="Mock T."/>
            <person name="Valentin K."/>
            <person name="Verret F."/>
            <person name="Berges J.A."/>
            <person name="Brownlee C."/>
            <person name="Cadoret J.P."/>
            <person name="Chiovitti A."/>
            <person name="Choi C.J."/>
            <person name="Coesel S."/>
            <person name="De Martino A."/>
            <person name="Detter J.C."/>
            <person name="Durkin C."/>
            <person name="Falciatore A."/>
            <person name="Fournet J."/>
            <person name="Haruta M."/>
            <person name="Huysman M.J."/>
            <person name="Jenkins B.D."/>
            <person name="Jiroutova K."/>
            <person name="Jorgensen R.E."/>
            <person name="Joubert Y."/>
            <person name="Kaplan A."/>
            <person name="Kroger N."/>
            <person name="Kroth P.G."/>
            <person name="La Roche J."/>
            <person name="Lindquist E."/>
            <person name="Lommer M."/>
            <person name="Martin-Jezequel V."/>
            <person name="Lopez P.J."/>
            <person name="Lucas S."/>
            <person name="Mangogna M."/>
            <person name="McGinnis K."/>
            <person name="Medlin L.K."/>
            <person name="Montsant A."/>
            <person name="Oudot-Le Secq M.P."/>
            <person name="Napoli C."/>
            <person name="Obornik M."/>
            <person name="Parker M.S."/>
            <person name="Petit J.L."/>
            <person name="Porcel B.M."/>
            <person name="Poulsen N."/>
            <person name="Robison M."/>
            <person name="Rychlewski L."/>
            <person name="Rynearson T.A."/>
            <person name="Schmutz J."/>
            <person name="Shapiro H."/>
            <person name="Siaut M."/>
            <person name="Stanley M."/>
            <person name="Sussman M.R."/>
            <person name="Taylor A.R."/>
            <person name="Vardi A."/>
            <person name="von Dassow P."/>
            <person name="Vyverman W."/>
            <person name="Willis A."/>
            <person name="Wyrwicz L.S."/>
            <person name="Rokhsar D.S."/>
            <person name="Weissenbach J."/>
            <person name="Armbrust E.V."/>
            <person name="Green B.R."/>
            <person name="Van de Peer Y."/>
            <person name="Grigoriev I.V."/>
        </authorList>
    </citation>
    <scope>NUCLEOTIDE SEQUENCE [LARGE SCALE GENOMIC DNA]</scope>
    <source>
        <strain evidence="8 9">CCMP1335</strain>
    </source>
</reference>
<feature type="compositionally biased region" description="Gly residues" evidence="7">
    <location>
        <begin position="443"/>
        <end position="453"/>
    </location>
</feature>
<keyword evidence="5" id="KW-0187">Copper transport</keyword>
<keyword evidence="5" id="KW-0813">Transport</keyword>
<keyword evidence="5" id="KW-0186">Copper</keyword>
<dbReference type="PANTHER" id="PTHR12483">
    <property type="entry name" value="SOLUTE CARRIER FAMILY 31 COPPER TRANSPORTERS"/>
    <property type="match status" value="1"/>
</dbReference>
<keyword evidence="5" id="KW-0406">Ion transport</keyword>
<dbReference type="Proteomes" id="UP000001449">
    <property type="component" value="Chromosome 13"/>
</dbReference>
<evidence type="ECO:0000256" key="2">
    <source>
        <dbReference type="ARBA" id="ARBA00022692"/>
    </source>
</evidence>
<evidence type="ECO:0000313" key="8">
    <source>
        <dbReference type="EMBL" id="EED89077.1"/>
    </source>
</evidence>
<dbReference type="HOGENOM" id="CLU_604837_0_0_1"/>
<dbReference type="InterPro" id="IPR007274">
    <property type="entry name" value="Cop_transporter"/>
</dbReference>
<sequence length="453" mass="50348">MSESTSSTFCAMGGMMSGSNSNNNSMMPTRQRRLWEDDNTLPVIMNDDMGNNHQMHNMDHNNMHHDMNHDMSHQDHNNNMSNMDDNTNNHSSHSMSMMSQGTIMYMDGFHSALFHSTPQNPPPCLNFLHPSWTLHTPSKFVFAMVCVTLMGMFVEAVGVWRVKCLRKGRQHRREEWTKRIQQQEEQRQQQQQQQQQHTLLGEQLEYRRPSRGGIQHAASDISNVSSTEPSPTESSTRRQMLCPAFIRRIWMTIVPQFIRNVCSRTFSIASSPCRGKSERTTSKWIKRYDFAAAFLHALRAWLGYLLMLAVMSYAVEFLVCTVLGMTLGRYWFVDVEGASNIGGVGGGGSGVLDGDVGVGGGIGGMGLGGGGRRPVASVNDRARDGTWGGGDPCCGIDEEEEDDDEDDNYATTTTGGLMQERSRSSIREPLLGIGNPQVTRRSVGGGGMPPEDP</sequence>
<evidence type="ECO:0000256" key="6">
    <source>
        <dbReference type="SAM" id="Coils"/>
    </source>
</evidence>
<organism evidence="8 9">
    <name type="scientific">Thalassiosira pseudonana</name>
    <name type="common">Marine diatom</name>
    <name type="synonym">Cyclotella nana</name>
    <dbReference type="NCBI Taxonomy" id="35128"/>
    <lineage>
        <taxon>Eukaryota</taxon>
        <taxon>Sar</taxon>
        <taxon>Stramenopiles</taxon>
        <taxon>Ochrophyta</taxon>
        <taxon>Bacillariophyta</taxon>
        <taxon>Coscinodiscophyceae</taxon>
        <taxon>Thalassiosirophycidae</taxon>
        <taxon>Thalassiosirales</taxon>
        <taxon>Thalassiosiraceae</taxon>
        <taxon>Thalassiosira</taxon>
    </lineage>
</organism>
<protein>
    <recommendedName>
        <fullName evidence="5">Copper transport protein</fullName>
    </recommendedName>
</protein>
<feature type="compositionally biased region" description="Low complexity" evidence="7">
    <location>
        <begin position="225"/>
        <end position="234"/>
    </location>
</feature>
<evidence type="ECO:0000256" key="3">
    <source>
        <dbReference type="ARBA" id="ARBA00022989"/>
    </source>
</evidence>
<evidence type="ECO:0000256" key="4">
    <source>
        <dbReference type="ARBA" id="ARBA00023136"/>
    </source>
</evidence>
<dbReference type="GO" id="GO:0005886">
    <property type="term" value="C:plasma membrane"/>
    <property type="evidence" value="ECO:0000318"/>
    <property type="project" value="GO_Central"/>
</dbReference>
<dbReference type="Pfam" id="PF04145">
    <property type="entry name" value="Ctr"/>
    <property type="match status" value="1"/>
</dbReference>
<comment type="subcellular location">
    <subcellularLocation>
        <location evidence="1 5">Membrane</location>
        <topology evidence="1 5">Multi-pass membrane protein</topology>
    </subcellularLocation>
</comment>
<keyword evidence="6" id="KW-0175">Coiled coil</keyword>
<dbReference type="GO" id="GO:0005375">
    <property type="term" value="F:copper ion transmembrane transporter activity"/>
    <property type="evidence" value="ECO:0000318"/>
    <property type="project" value="GO_Central"/>
</dbReference>